<dbReference type="CDD" id="cd06261">
    <property type="entry name" value="TM_PBP2"/>
    <property type="match status" value="1"/>
</dbReference>
<dbReference type="eggNOG" id="COG1175">
    <property type="taxonomic scope" value="Bacteria"/>
</dbReference>
<dbReference type="Pfam" id="PF00528">
    <property type="entry name" value="BPD_transp_1"/>
    <property type="match status" value="1"/>
</dbReference>
<evidence type="ECO:0000313" key="9">
    <source>
        <dbReference type="EMBL" id="ACZ41047.1"/>
    </source>
</evidence>
<organism evidence="9 10">
    <name type="scientific">Thermobaculum terrenum (strain ATCC BAA-798 / CCMEE 7001 / YNP1)</name>
    <dbReference type="NCBI Taxonomy" id="525904"/>
    <lineage>
        <taxon>Bacteria</taxon>
        <taxon>Bacillati</taxon>
        <taxon>Chloroflexota</taxon>
        <taxon>Chloroflexia</taxon>
        <taxon>Candidatus Thermobaculales</taxon>
        <taxon>Candidatus Thermobaculaceae</taxon>
        <taxon>Thermobaculum</taxon>
    </lineage>
</organism>
<dbReference type="OrthoDB" id="9788108at2"/>
<evidence type="ECO:0000256" key="5">
    <source>
        <dbReference type="ARBA" id="ARBA00022989"/>
    </source>
</evidence>
<reference evidence="10" key="1">
    <citation type="journal article" date="2010" name="Stand. Genomic Sci.">
        <title>Complete genome sequence of 'Thermobaculum terrenum' type strain (YNP1).</title>
        <authorList>
            <person name="Kiss H."/>
            <person name="Cleland D."/>
            <person name="Lapidus A."/>
            <person name="Lucas S."/>
            <person name="Glavina Del Rio T."/>
            <person name="Nolan M."/>
            <person name="Tice H."/>
            <person name="Han C."/>
            <person name="Goodwin L."/>
            <person name="Pitluck S."/>
            <person name="Liolios K."/>
            <person name="Ivanova N."/>
            <person name="Mavromatis K."/>
            <person name="Ovchinnikova G."/>
            <person name="Pati A."/>
            <person name="Chen A."/>
            <person name="Palaniappan K."/>
            <person name="Land M."/>
            <person name="Hauser L."/>
            <person name="Chang Y."/>
            <person name="Jeffries C."/>
            <person name="Lu M."/>
            <person name="Brettin T."/>
            <person name="Detter J."/>
            <person name="Goker M."/>
            <person name="Tindall B."/>
            <person name="Beck B."/>
            <person name="McDermott T."/>
            <person name="Woyke T."/>
            <person name="Bristow J."/>
            <person name="Eisen J."/>
            <person name="Markowitz V."/>
            <person name="Hugenholtz P."/>
            <person name="Kyrpides N."/>
            <person name="Klenk H."/>
            <person name="Cheng J."/>
        </authorList>
    </citation>
    <scope>NUCLEOTIDE SEQUENCE [LARGE SCALE GENOMIC DNA]</scope>
    <source>
        <strain evidence="10">ATCC BAA-798 / YNP1</strain>
    </source>
</reference>
<dbReference type="GO" id="GO:0005886">
    <property type="term" value="C:plasma membrane"/>
    <property type="evidence" value="ECO:0007669"/>
    <property type="project" value="UniProtKB-SubCell"/>
</dbReference>
<dbReference type="PANTHER" id="PTHR30193">
    <property type="entry name" value="ABC TRANSPORTER PERMEASE PROTEIN"/>
    <property type="match status" value="1"/>
</dbReference>
<dbReference type="GO" id="GO:0055085">
    <property type="term" value="P:transmembrane transport"/>
    <property type="evidence" value="ECO:0007669"/>
    <property type="project" value="InterPro"/>
</dbReference>
<dbReference type="InterPro" id="IPR035906">
    <property type="entry name" value="MetI-like_sf"/>
</dbReference>
<evidence type="ECO:0000256" key="3">
    <source>
        <dbReference type="ARBA" id="ARBA00022475"/>
    </source>
</evidence>
<dbReference type="KEGG" id="ttr:Tter_0125"/>
<evidence type="ECO:0000256" key="4">
    <source>
        <dbReference type="ARBA" id="ARBA00022692"/>
    </source>
</evidence>
<dbReference type="InterPro" id="IPR051393">
    <property type="entry name" value="ABC_transporter_permease"/>
</dbReference>
<feature type="transmembrane region" description="Helical" evidence="7">
    <location>
        <begin position="261"/>
        <end position="289"/>
    </location>
</feature>
<keyword evidence="4 7" id="KW-0812">Transmembrane</keyword>
<feature type="domain" description="ABC transmembrane type-1" evidence="8">
    <location>
        <begin position="75"/>
        <end position="288"/>
    </location>
</feature>
<keyword evidence="6 7" id="KW-0472">Membrane</keyword>
<protein>
    <submittedName>
        <fullName evidence="9">Binding-protein-dependent transport systems inner membrane component</fullName>
    </submittedName>
</protein>
<dbReference type="PROSITE" id="PS50928">
    <property type="entry name" value="ABC_TM1"/>
    <property type="match status" value="1"/>
</dbReference>
<evidence type="ECO:0000256" key="2">
    <source>
        <dbReference type="ARBA" id="ARBA00022448"/>
    </source>
</evidence>
<feature type="transmembrane region" description="Helical" evidence="7">
    <location>
        <begin position="161"/>
        <end position="183"/>
    </location>
</feature>
<evidence type="ECO:0000259" key="8">
    <source>
        <dbReference type="PROSITE" id="PS50928"/>
    </source>
</evidence>
<dbReference type="AlphaFoldDB" id="D1CDP1"/>
<dbReference type="RefSeq" id="WP_012874082.1">
    <property type="nucleotide sequence ID" value="NC_013525.1"/>
</dbReference>
<feature type="transmembrane region" description="Helical" evidence="7">
    <location>
        <begin position="112"/>
        <end position="132"/>
    </location>
</feature>
<dbReference type="InterPro" id="IPR000515">
    <property type="entry name" value="MetI-like"/>
</dbReference>
<evidence type="ECO:0000256" key="1">
    <source>
        <dbReference type="ARBA" id="ARBA00004651"/>
    </source>
</evidence>
<dbReference type="Gene3D" id="1.10.3720.10">
    <property type="entry name" value="MetI-like"/>
    <property type="match status" value="1"/>
</dbReference>
<name>D1CDP1_THET1</name>
<keyword evidence="2 7" id="KW-0813">Transport</keyword>
<feature type="transmembrane region" description="Helical" evidence="7">
    <location>
        <begin position="16"/>
        <end position="39"/>
    </location>
</feature>
<dbReference type="EMBL" id="CP001825">
    <property type="protein sequence ID" value="ACZ41047.1"/>
    <property type="molecule type" value="Genomic_DNA"/>
</dbReference>
<dbReference type="PANTHER" id="PTHR30193:SF1">
    <property type="entry name" value="ABC TRANSPORTER PERMEASE PROTEIN YESP-RELATED"/>
    <property type="match status" value="1"/>
</dbReference>
<keyword evidence="10" id="KW-1185">Reference proteome</keyword>
<gene>
    <name evidence="9" type="ordered locus">Tter_0125</name>
</gene>
<keyword evidence="5 7" id="KW-1133">Transmembrane helix</keyword>
<evidence type="ECO:0000256" key="6">
    <source>
        <dbReference type="ARBA" id="ARBA00023136"/>
    </source>
</evidence>
<feature type="transmembrane region" description="Helical" evidence="7">
    <location>
        <begin position="219"/>
        <end position="241"/>
    </location>
</feature>
<proteinExistence type="inferred from homology"/>
<comment type="similarity">
    <text evidence="7">Belongs to the binding-protein-dependent transport system permease family.</text>
</comment>
<dbReference type="STRING" id="525904.Tter_0125"/>
<keyword evidence="3" id="KW-1003">Cell membrane</keyword>
<evidence type="ECO:0000313" key="10">
    <source>
        <dbReference type="Proteomes" id="UP000000323"/>
    </source>
</evidence>
<comment type="subcellular location">
    <subcellularLocation>
        <location evidence="1 7">Cell membrane</location>
        <topology evidence="1 7">Multi-pass membrane protein</topology>
    </subcellularLocation>
</comment>
<dbReference type="Proteomes" id="UP000000323">
    <property type="component" value="Chromosome 1"/>
</dbReference>
<accession>D1CDP1</accession>
<feature type="transmembrane region" description="Helical" evidence="7">
    <location>
        <begin position="81"/>
        <end position="100"/>
    </location>
</feature>
<evidence type="ECO:0000256" key="7">
    <source>
        <dbReference type="RuleBase" id="RU363032"/>
    </source>
</evidence>
<dbReference type="SUPFAM" id="SSF161098">
    <property type="entry name" value="MetI-like"/>
    <property type="match status" value="1"/>
</dbReference>
<sequence>MSKHSPLSAREEKAAYLFLTPWFIGLIFFLAVPLVWSLYISMTDKRLISAGGEHFIGLQNYMYMFTQDGYFYHSLYVTLKWLVLTTPLYLLAGLFISLLLNQKLPGIHLFRTILYIPAVLSGVAVAVLWLQLFNPELGAINYLLYRIGIDNPPYWLQDPRWAMPAVIIMGLWGVGGTAIIYLAGLQNIPPHLYEAASIDGAGSIAKFFYITLPMLSPTIFFLLVNAIIDSLLIFGPVFVLGGDGGPEDSLLFYMLYLYRRAFIQGLMGYATALAWVLTILGVILVFLMFRFERRFVFYEAAE</sequence>
<dbReference type="HOGENOM" id="CLU_016047_0_2_0"/>